<accession>A0AAW9JNF4</accession>
<feature type="transmembrane region" description="Helical" evidence="1">
    <location>
        <begin position="223"/>
        <end position="241"/>
    </location>
</feature>
<keyword evidence="1" id="KW-0472">Membrane</keyword>
<name>A0AAW9JNF4_CARML</name>
<organism evidence="2 3">
    <name type="scientific">Carnobacterium maltaromaticum</name>
    <name type="common">Carnobacterium piscicola</name>
    <dbReference type="NCBI Taxonomy" id="2751"/>
    <lineage>
        <taxon>Bacteria</taxon>
        <taxon>Bacillati</taxon>
        <taxon>Bacillota</taxon>
        <taxon>Bacilli</taxon>
        <taxon>Lactobacillales</taxon>
        <taxon>Carnobacteriaceae</taxon>
        <taxon>Carnobacterium</taxon>
    </lineage>
</organism>
<protein>
    <submittedName>
        <fullName evidence="2">ABC transporter permease</fullName>
    </submittedName>
</protein>
<evidence type="ECO:0000313" key="2">
    <source>
        <dbReference type="EMBL" id="MDZ5757118.1"/>
    </source>
</evidence>
<dbReference type="Proteomes" id="UP001290462">
    <property type="component" value="Unassembled WGS sequence"/>
</dbReference>
<feature type="transmembrane region" description="Helical" evidence="1">
    <location>
        <begin position="169"/>
        <end position="187"/>
    </location>
</feature>
<dbReference type="EMBL" id="JAVBVO010000001">
    <property type="protein sequence ID" value="MDZ5757118.1"/>
    <property type="molecule type" value="Genomic_DNA"/>
</dbReference>
<sequence>MSSSMQKIQTLFMLKLEMILKNLTIMLGPIMAILFVFIFKTVVEVPTPGGTQPESVEFVTGYILQIGVIFNVTMTGIMAASMPLAEQKEMQTLRVLLSSSVNKVEFLIGSLAPVLVIMTAINFILIPISGVFVGNMLVYLLITTIVSVITIILGLLIGMSAKNQMSVSLLSMPFMLILMMIPLLFQLNDLAGKASSFIYTGTLNEIISRLAQNDPNPVSLKNGLVLVAWFIVASGSCLYFYKKKGLESE</sequence>
<dbReference type="AlphaFoldDB" id="A0AAW9JNF4"/>
<feature type="transmembrane region" description="Helical" evidence="1">
    <location>
        <begin position="106"/>
        <end position="130"/>
    </location>
</feature>
<evidence type="ECO:0000256" key="1">
    <source>
        <dbReference type="SAM" id="Phobius"/>
    </source>
</evidence>
<evidence type="ECO:0000313" key="3">
    <source>
        <dbReference type="Proteomes" id="UP001290462"/>
    </source>
</evidence>
<dbReference type="RefSeq" id="WP_322808240.1">
    <property type="nucleotide sequence ID" value="NZ_JAVBVO010000001.1"/>
</dbReference>
<feature type="transmembrane region" description="Helical" evidence="1">
    <location>
        <begin position="136"/>
        <end position="157"/>
    </location>
</feature>
<gene>
    <name evidence="2" type="ORF">RAK27_00435</name>
</gene>
<feature type="transmembrane region" description="Helical" evidence="1">
    <location>
        <begin position="62"/>
        <end position="85"/>
    </location>
</feature>
<proteinExistence type="predicted"/>
<feature type="transmembrane region" description="Helical" evidence="1">
    <location>
        <begin position="20"/>
        <end position="42"/>
    </location>
</feature>
<keyword evidence="1" id="KW-1133">Transmembrane helix</keyword>
<keyword evidence="1" id="KW-0812">Transmembrane</keyword>
<reference evidence="2" key="1">
    <citation type="submission" date="2023-08" db="EMBL/GenBank/DDBJ databases">
        <title>Genomic characterization of piscicolin 126 produced by Carnobacterium maltaromaticum CM22 strain isolated from salmon (Salmo salar).</title>
        <authorList>
            <person name="Gonzalez-Gragera E."/>
            <person name="Garcia-Lopez J.D."/>
            <person name="Teso-Perez C."/>
            <person name="Gimenez-Hernandez I."/>
            <person name="Peralta-Sanchez J.M."/>
            <person name="Valdivia E."/>
            <person name="Montalban-Lopez M."/>
            <person name="Martin-Platero A.M."/>
            <person name="Banos A."/>
            <person name="Martinez-Bueno M."/>
        </authorList>
    </citation>
    <scope>NUCLEOTIDE SEQUENCE</scope>
    <source>
        <strain evidence="2">CM22</strain>
    </source>
</reference>
<comment type="caution">
    <text evidence="2">The sequence shown here is derived from an EMBL/GenBank/DDBJ whole genome shotgun (WGS) entry which is preliminary data.</text>
</comment>